<feature type="coiled-coil region" evidence="1">
    <location>
        <begin position="64"/>
        <end position="116"/>
    </location>
</feature>
<comment type="caution">
    <text evidence="3">The sequence shown here is derived from an EMBL/GenBank/DDBJ whole genome shotgun (WGS) entry which is preliminary data.</text>
</comment>
<name>A0ABP7X2P1_9SPHI</name>
<keyword evidence="4" id="KW-1185">Reference proteome</keyword>
<feature type="coiled-coil region" evidence="1">
    <location>
        <begin position="141"/>
        <end position="189"/>
    </location>
</feature>
<dbReference type="Proteomes" id="UP001500841">
    <property type="component" value="Unassembled WGS sequence"/>
</dbReference>
<evidence type="ECO:0000313" key="3">
    <source>
        <dbReference type="EMBL" id="GAA4103083.1"/>
    </source>
</evidence>
<accession>A0ABP7X2P1</accession>
<sequence>MLSDPWPVTLIVFSTKQIIFMENQSTQEPKKNSNVIYFLVVVIVALLGTDVYLYMKKNNSDQRIIVQSDEKTRLQTELDSLEAQIEQVNAGKTKMTKDLQAKNDSLRAKIKVLRAELAKGTLTAAELSKAQEDVKQLRYFVTKYTADIEELRKENISLATERDTLKNNLTTVSEKASTLEKQNQDLDNKVKVGSALKTATAEVVGYKVKKNGKEVDEKKAKNVNKLKINFSVASNAIATKGSHDVYIRIIDPIGNLITGADSGTFTADGQDLQSTYKTSIDYQDNGATYTVDWVYDQPFQKGTYTVLLYADGFTMGKTSVTFK</sequence>
<keyword evidence="2" id="KW-0812">Transmembrane</keyword>
<keyword evidence="2" id="KW-1133">Transmembrane helix</keyword>
<evidence type="ECO:0000313" key="4">
    <source>
        <dbReference type="Proteomes" id="UP001500841"/>
    </source>
</evidence>
<evidence type="ECO:0000256" key="2">
    <source>
        <dbReference type="SAM" id="Phobius"/>
    </source>
</evidence>
<keyword evidence="2" id="KW-0472">Membrane</keyword>
<feature type="transmembrane region" description="Helical" evidence="2">
    <location>
        <begin position="35"/>
        <end position="55"/>
    </location>
</feature>
<dbReference type="SUPFAM" id="SSF90257">
    <property type="entry name" value="Myosin rod fragments"/>
    <property type="match status" value="1"/>
</dbReference>
<gene>
    <name evidence="3" type="ORF">GCM10022392_30400</name>
</gene>
<dbReference type="EMBL" id="BAABCV010000012">
    <property type="protein sequence ID" value="GAA4103083.1"/>
    <property type="molecule type" value="Genomic_DNA"/>
</dbReference>
<keyword evidence="1" id="KW-0175">Coiled coil</keyword>
<protein>
    <submittedName>
        <fullName evidence="3">Uncharacterized protein</fullName>
    </submittedName>
</protein>
<evidence type="ECO:0000256" key="1">
    <source>
        <dbReference type="SAM" id="Coils"/>
    </source>
</evidence>
<organism evidence="3 4">
    <name type="scientific">Mucilaginibacter panaciglaebae</name>
    <dbReference type="NCBI Taxonomy" id="502331"/>
    <lineage>
        <taxon>Bacteria</taxon>
        <taxon>Pseudomonadati</taxon>
        <taxon>Bacteroidota</taxon>
        <taxon>Sphingobacteriia</taxon>
        <taxon>Sphingobacteriales</taxon>
        <taxon>Sphingobacteriaceae</taxon>
        <taxon>Mucilaginibacter</taxon>
    </lineage>
</organism>
<proteinExistence type="predicted"/>
<reference evidence="4" key="1">
    <citation type="journal article" date="2019" name="Int. J. Syst. Evol. Microbiol.">
        <title>The Global Catalogue of Microorganisms (GCM) 10K type strain sequencing project: providing services to taxonomists for standard genome sequencing and annotation.</title>
        <authorList>
            <consortium name="The Broad Institute Genomics Platform"/>
            <consortium name="The Broad Institute Genome Sequencing Center for Infectious Disease"/>
            <person name="Wu L."/>
            <person name="Ma J."/>
        </authorList>
    </citation>
    <scope>NUCLEOTIDE SEQUENCE [LARGE SCALE GENOMIC DNA]</scope>
    <source>
        <strain evidence="4">JCM 17085</strain>
    </source>
</reference>